<name>A0A812R7M4_9DINO</name>
<dbReference type="AlphaFoldDB" id="A0A812R7M4"/>
<dbReference type="EMBL" id="CAJNDS010002305">
    <property type="protein sequence ID" value="CAE7423021.1"/>
    <property type="molecule type" value="Genomic_DNA"/>
</dbReference>
<evidence type="ECO:0000313" key="3">
    <source>
        <dbReference type="Proteomes" id="UP000604046"/>
    </source>
</evidence>
<gene>
    <name evidence="2" type="ORF">SNAT2548_LOCUS23004</name>
</gene>
<dbReference type="Proteomes" id="UP000604046">
    <property type="component" value="Unassembled WGS sequence"/>
</dbReference>
<sequence length="252" mass="27210">MPGAARELLGVPTPGCHGYRLDDTIVTVSPDNVRQMVDTSRPRFVQSALRCVGPGPLGAVGTAQGTAQTARCDDAAVRADLRCRAPDFSRGLADLLPYARVILQPLISQRINTDVFAEVLPWYARAWATRGQLHCAIVQLLFALADARSKVLAVDKSSDVVRAARDFFAYRGAILSLTSMHFLHPTPPPTPPRPSCGEEPQLLSSPPLVVCASRGLRGPVVLATVFAPRDGEHPCEKRSRGYDLEAPPLLDD</sequence>
<accession>A0A812R7M4</accession>
<feature type="region of interest" description="Disordered" evidence="1">
    <location>
        <begin position="232"/>
        <end position="252"/>
    </location>
</feature>
<evidence type="ECO:0000256" key="1">
    <source>
        <dbReference type="SAM" id="MobiDB-lite"/>
    </source>
</evidence>
<organism evidence="2 3">
    <name type="scientific">Symbiodinium natans</name>
    <dbReference type="NCBI Taxonomy" id="878477"/>
    <lineage>
        <taxon>Eukaryota</taxon>
        <taxon>Sar</taxon>
        <taxon>Alveolata</taxon>
        <taxon>Dinophyceae</taxon>
        <taxon>Suessiales</taxon>
        <taxon>Symbiodiniaceae</taxon>
        <taxon>Symbiodinium</taxon>
    </lineage>
</organism>
<feature type="compositionally biased region" description="Basic and acidic residues" evidence="1">
    <location>
        <begin position="232"/>
        <end position="243"/>
    </location>
</feature>
<protein>
    <submittedName>
        <fullName evidence="2">Uncharacterized protein</fullName>
    </submittedName>
</protein>
<proteinExistence type="predicted"/>
<comment type="caution">
    <text evidence="2">The sequence shown here is derived from an EMBL/GenBank/DDBJ whole genome shotgun (WGS) entry which is preliminary data.</text>
</comment>
<evidence type="ECO:0000313" key="2">
    <source>
        <dbReference type="EMBL" id="CAE7423021.1"/>
    </source>
</evidence>
<reference evidence="2" key="1">
    <citation type="submission" date="2021-02" db="EMBL/GenBank/DDBJ databases">
        <authorList>
            <person name="Dougan E. K."/>
            <person name="Rhodes N."/>
            <person name="Thang M."/>
            <person name="Chan C."/>
        </authorList>
    </citation>
    <scope>NUCLEOTIDE SEQUENCE</scope>
</reference>
<keyword evidence="3" id="KW-1185">Reference proteome</keyword>
<dbReference type="OrthoDB" id="418916at2759"/>